<keyword evidence="8" id="KW-0472">Membrane</keyword>
<keyword evidence="4" id="KW-1003">Cell membrane</keyword>
<dbReference type="PROSITE" id="PS00211">
    <property type="entry name" value="ABC_TRANSPORTER_1"/>
    <property type="match status" value="1"/>
</dbReference>
<comment type="similarity">
    <text evidence="2">Belongs to the ABC transporter superfamily.</text>
</comment>
<dbReference type="Gene3D" id="3.40.50.300">
    <property type="entry name" value="P-loop containing nucleotide triphosphate hydrolases"/>
    <property type="match status" value="1"/>
</dbReference>
<dbReference type="PANTHER" id="PTHR43553">
    <property type="entry name" value="HEAVY METAL TRANSPORTER"/>
    <property type="match status" value="1"/>
</dbReference>
<reference evidence="10 11" key="1">
    <citation type="submission" date="2022-08" db="EMBL/GenBank/DDBJ databases">
        <title>Paenibacillus endoradicis sp. nov., Paenibacillus radicibacter sp. nov and Paenibacillus pararadicis sp. nov., three cold-adapted plant growth-promoting bacteria isolated from root of Larix gmelinii in Great Khingan.</title>
        <authorList>
            <person name="Xue H."/>
        </authorList>
    </citation>
    <scope>NUCLEOTIDE SEQUENCE [LARGE SCALE GENOMIC DNA]</scope>
    <source>
        <strain evidence="10 11">N5-1-1-5</strain>
    </source>
</reference>
<dbReference type="EMBL" id="JANQBD010000024">
    <property type="protein sequence ID" value="MCR8635068.1"/>
    <property type="molecule type" value="Genomic_DNA"/>
</dbReference>
<dbReference type="GO" id="GO:0005524">
    <property type="term" value="F:ATP binding"/>
    <property type="evidence" value="ECO:0007669"/>
    <property type="project" value="UniProtKB-KW"/>
</dbReference>
<comment type="subcellular location">
    <subcellularLocation>
        <location evidence="1">Cell membrane</location>
        <topology evidence="1">Peripheral membrane protein</topology>
    </subcellularLocation>
</comment>
<comment type="caution">
    <text evidence="10">The sequence shown here is derived from an EMBL/GenBank/DDBJ whole genome shotgun (WGS) entry which is preliminary data.</text>
</comment>
<dbReference type="InterPro" id="IPR050095">
    <property type="entry name" value="ECF_ABC_transporter_ATP-bd"/>
</dbReference>
<sequence>MNFGEHLIKLEHVSFAYASAEKAPAILQDVNLTIRRGEWVAIAGTNGSGKSTLAKLIAMLTPATSGELSFNIPEQPPIQLVFQNPDTQVIGETVYEDVCFGMENYGIAEPEIHLRAQTALQKVGLEALADRPVAELSGGQKQLLAIASCLCMNPPALLFDEATSMLDPRSRHNIIQVAQELHREGKTIIWITQWMDELAWAERVVALDQGKVAYNGSTLDFFYQTDEHNQSFCDRLGFAPPYTVQVALSLVNKGFKLDSLPVTPAELGKIVSVHL</sequence>
<dbReference type="InterPro" id="IPR015856">
    <property type="entry name" value="ABC_transpr_CbiO/EcfA_su"/>
</dbReference>
<evidence type="ECO:0000256" key="6">
    <source>
        <dbReference type="ARBA" id="ARBA00022840"/>
    </source>
</evidence>
<organism evidence="10 11">
    <name type="scientific">Paenibacillus radicis</name>
    <name type="common">ex Xue et al. 2023</name>
    <dbReference type="NCBI Taxonomy" id="2972489"/>
    <lineage>
        <taxon>Bacteria</taxon>
        <taxon>Bacillati</taxon>
        <taxon>Bacillota</taxon>
        <taxon>Bacilli</taxon>
        <taxon>Bacillales</taxon>
        <taxon>Paenibacillaceae</taxon>
        <taxon>Paenibacillus</taxon>
    </lineage>
</organism>
<dbReference type="PROSITE" id="PS50893">
    <property type="entry name" value="ABC_TRANSPORTER_2"/>
    <property type="match status" value="1"/>
</dbReference>
<evidence type="ECO:0000256" key="4">
    <source>
        <dbReference type="ARBA" id="ARBA00022475"/>
    </source>
</evidence>
<evidence type="ECO:0000313" key="10">
    <source>
        <dbReference type="EMBL" id="MCR8635068.1"/>
    </source>
</evidence>
<keyword evidence="3" id="KW-0813">Transport</keyword>
<keyword evidence="11" id="KW-1185">Reference proteome</keyword>
<feature type="domain" description="ABC transporter" evidence="9">
    <location>
        <begin position="8"/>
        <end position="234"/>
    </location>
</feature>
<evidence type="ECO:0000256" key="7">
    <source>
        <dbReference type="ARBA" id="ARBA00022967"/>
    </source>
</evidence>
<evidence type="ECO:0000256" key="2">
    <source>
        <dbReference type="ARBA" id="ARBA00005417"/>
    </source>
</evidence>
<name>A0ABT1YRY9_9BACL</name>
<evidence type="ECO:0000256" key="3">
    <source>
        <dbReference type="ARBA" id="ARBA00022448"/>
    </source>
</evidence>
<evidence type="ECO:0000256" key="5">
    <source>
        <dbReference type="ARBA" id="ARBA00022741"/>
    </source>
</evidence>
<proteinExistence type="inferred from homology"/>
<dbReference type="SMART" id="SM00382">
    <property type="entry name" value="AAA"/>
    <property type="match status" value="1"/>
</dbReference>
<dbReference type="InterPro" id="IPR017871">
    <property type="entry name" value="ABC_transporter-like_CS"/>
</dbReference>
<dbReference type="InterPro" id="IPR027417">
    <property type="entry name" value="P-loop_NTPase"/>
</dbReference>
<dbReference type="Proteomes" id="UP001300012">
    <property type="component" value="Unassembled WGS sequence"/>
</dbReference>
<dbReference type="InterPro" id="IPR003593">
    <property type="entry name" value="AAA+_ATPase"/>
</dbReference>
<dbReference type="PANTHER" id="PTHR43553:SF24">
    <property type="entry name" value="ENERGY-COUPLING FACTOR TRANSPORTER ATP-BINDING PROTEIN ECFA1"/>
    <property type="match status" value="1"/>
</dbReference>
<gene>
    <name evidence="10" type="ORF">NV381_28095</name>
</gene>
<evidence type="ECO:0000256" key="8">
    <source>
        <dbReference type="ARBA" id="ARBA00023136"/>
    </source>
</evidence>
<dbReference type="Pfam" id="PF00005">
    <property type="entry name" value="ABC_tran"/>
    <property type="match status" value="1"/>
</dbReference>
<evidence type="ECO:0000259" key="9">
    <source>
        <dbReference type="PROSITE" id="PS50893"/>
    </source>
</evidence>
<keyword evidence="5" id="KW-0547">Nucleotide-binding</keyword>
<evidence type="ECO:0000256" key="1">
    <source>
        <dbReference type="ARBA" id="ARBA00004202"/>
    </source>
</evidence>
<protein>
    <submittedName>
        <fullName evidence="10">ATP-binding cassette domain-containing protein</fullName>
    </submittedName>
</protein>
<keyword evidence="7" id="KW-1278">Translocase</keyword>
<evidence type="ECO:0000313" key="11">
    <source>
        <dbReference type="Proteomes" id="UP001300012"/>
    </source>
</evidence>
<accession>A0ABT1YRY9</accession>
<dbReference type="CDD" id="cd03225">
    <property type="entry name" value="ABC_cobalt_CbiO_domain1"/>
    <property type="match status" value="1"/>
</dbReference>
<keyword evidence="6 10" id="KW-0067">ATP-binding</keyword>
<dbReference type="RefSeq" id="WP_258216615.1">
    <property type="nucleotide sequence ID" value="NZ_JANQBD010000024.1"/>
</dbReference>
<dbReference type="InterPro" id="IPR003439">
    <property type="entry name" value="ABC_transporter-like_ATP-bd"/>
</dbReference>
<dbReference type="SUPFAM" id="SSF52540">
    <property type="entry name" value="P-loop containing nucleoside triphosphate hydrolases"/>
    <property type="match status" value="1"/>
</dbReference>